<protein>
    <submittedName>
        <fullName evidence="1">Uncharacterized protein</fullName>
    </submittedName>
</protein>
<proteinExistence type="predicted"/>
<sequence>MIMHGQVSNSNMVSPFAIHQHKLLCWSLLMLFTNRKLICCTSSNPFLWLLRLNQMGNMGSTWLVGSSVSFPTVRSHCSCFFHEFSICGLCNMHGGKIFLEASFLIRTLVLVRVWLHGLNKTDLCKKLTSFSCTYLKSPMFLG</sequence>
<accession>A0ACC0NBT0</accession>
<dbReference type="EMBL" id="CM046393">
    <property type="protein sequence ID" value="KAI8550745.1"/>
    <property type="molecule type" value="Genomic_DNA"/>
</dbReference>
<comment type="caution">
    <text evidence="1">The sequence shown here is derived from an EMBL/GenBank/DDBJ whole genome shotgun (WGS) entry which is preliminary data.</text>
</comment>
<dbReference type="Proteomes" id="UP001062846">
    <property type="component" value="Chromosome 6"/>
</dbReference>
<evidence type="ECO:0000313" key="2">
    <source>
        <dbReference type="Proteomes" id="UP001062846"/>
    </source>
</evidence>
<reference evidence="1" key="1">
    <citation type="submission" date="2022-02" db="EMBL/GenBank/DDBJ databases">
        <title>Plant Genome Project.</title>
        <authorList>
            <person name="Zhang R.-G."/>
        </authorList>
    </citation>
    <scope>NUCLEOTIDE SEQUENCE</scope>
    <source>
        <strain evidence="1">AT1</strain>
    </source>
</reference>
<gene>
    <name evidence="1" type="ORF">RHMOL_Rhmol06G0132100</name>
</gene>
<keyword evidence="2" id="KW-1185">Reference proteome</keyword>
<name>A0ACC0NBT0_RHOML</name>
<organism evidence="1 2">
    <name type="scientific">Rhododendron molle</name>
    <name type="common">Chinese azalea</name>
    <name type="synonym">Azalea mollis</name>
    <dbReference type="NCBI Taxonomy" id="49168"/>
    <lineage>
        <taxon>Eukaryota</taxon>
        <taxon>Viridiplantae</taxon>
        <taxon>Streptophyta</taxon>
        <taxon>Embryophyta</taxon>
        <taxon>Tracheophyta</taxon>
        <taxon>Spermatophyta</taxon>
        <taxon>Magnoliopsida</taxon>
        <taxon>eudicotyledons</taxon>
        <taxon>Gunneridae</taxon>
        <taxon>Pentapetalae</taxon>
        <taxon>asterids</taxon>
        <taxon>Ericales</taxon>
        <taxon>Ericaceae</taxon>
        <taxon>Ericoideae</taxon>
        <taxon>Rhodoreae</taxon>
        <taxon>Rhododendron</taxon>
    </lineage>
</organism>
<evidence type="ECO:0000313" key="1">
    <source>
        <dbReference type="EMBL" id="KAI8550745.1"/>
    </source>
</evidence>